<feature type="region of interest" description="Disordered" evidence="6">
    <location>
        <begin position="702"/>
        <end position="721"/>
    </location>
</feature>
<dbReference type="STRING" id="45074.Lsan_0110"/>
<sequence>MTQQYKHLQIEKEIFHNERRTRKPPPPFKRNDLQAHAHKLKDSLNQATIQARQQIASEPGKFVLKLNYLGSLDFDHLIKHGIEFISQEGQETCVVFSDEKGLSIFEEHLSKLGLNDTDITYKQILEAIDGIHNWTEDDRKSWAIKKSGLPSSDQFYLDIELWPVHSTNHPERQQLCVKFEQWLKNNSIKMVDRLNRDSLLMYRVELNKVQAKLLFQHRDIRYIDLAPQTGITFQQCNIDISNIPKNLPSPPLDSARICILDSGINTNHPLLKTAIQESASFVDDGSVHDDAGHGTAVAGVALYGNIEECLSANFWQPQLWIFNGKLLSFNPETGDAFFNEKSIETSIENAVKYFVEEFRCRIFNLSIGNLNSPYDGNHIRGIAYVLDLLARQYDILFVVSAGNFFGCNETPIPIKSWREEYPEYLIHESSIIIDPAPAMNVLTVGSLAQHNAHEKEKRYPTEINSLSPAIENQPSPFTRHGPSIKGALKPDLVAVGGNLASPLREEGKQWKTEFRGLGVLTLNHQFSGSSLLKEISGTSFAAPYVTHLAGRVLNEYPQASANLLRALLVNHAEIPQICFETFSEEFSKQYKNNSPSKNRELIRDIVGYGKVNEDILYRSTENAVVLIAEDKIENNICQFFELPLPVDFLRSKRAKRELRVSLAYSPPVRTTRLEYLATKITFRLVKGKSLEEVAQHFDREMQKEKDTLNDASTSNRTISAQQRDKGTVQSSYWELKQLNPSEKWFVVVIRQDREWGKPLCLEEEPYALVVTVMDKDNLEAQLYTQIQLRIRELERVQARING</sequence>
<keyword evidence="2 5" id="KW-0645">Protease</keyword>
<evidence type="ECO:0000256" key="2">
    <source>
        <dbReference type="ARBA" id="ARBA00022670"/>
    </source>
</evidence>
<reference evidence="8 9" key="1">
    <citation type="submission" date="2015-11" db="EMBL/GenBank/DDBJ databases">
        <title>Genomic analysis of 38 Legionella species identifies large and diverse effector repertoires.</title>
        <authorList>
            <person name="Burstein D."/>
            <person name="Amaro F."/>
            <person name="Zusman T."/>
            <person name="Lifshitz Z."/>
            <person name="Cohen O."/>
            <person name="Gilbert J.A."/>
            <person name="Pupko T."/>
            <person name="Shuman H.A."/>
            <person name="Segal G."/>
        </authorList>
    </citation>
    <scope>NUCLEOTIDE SEQUENCE [LARGE SCALE GENOMIC DNA]</scope>
    <source>
        <strain evidence="8 9">SC-63-C7</strain>
    </source>
</reference>
<accession>A0A0W0ZLY7</accession>
<evidence type="ECO:0000313" key="8">
    <source>
        <dbReference type="EMBL" id="KTD70026.1"/>
    </source>
</evidence>
<keyword evidence="4 5" id="KW-0720">Serine protease</keyword>
<dbReference type="Gene3D" id="3.40.50.200">
    <property type="entry name" value="Peptidase S8/S53 domain"/>
    <property type="match status" value="1"/>
</dbReference>
<gene>
    <name evidence="8" type="ORF">Lsan_0110</name>
</gene>
<comment type="caution">
    <text evidence="8">The sequence shown here is derived from an EMBL/GenBank/DDBJ whole genome shotgun (WGS) entry which is preliminary data.</text>
</comment>
<dbReference type="PRINTS" id="PR00723">
    <property type="entry name" value="SUBTILISIN"/>
</dbReference>
<keyword evidence="9" id="KW-1185">Reference proteome</keyword>
<evidence type="ECO:0000313" key="9">
    <source>
        <dbReference type="Proteomes" id="UP000054703"/>
    </source>
</evidence>
<dbReference type="PANTHER" id="PTHR43806">
    <property type="entry name" value="PEPTIDASE S8"/>
    <property type="match status" value="1"/>
</dbReference>
<dbReference type="Pfam" id="PF00082">
    <property type="entry name" value="Peptidase_S8"/>
    <property type="match status" value="1"/>
</dbReference>
<comment type="similarity">
    <text evidence="1 5">Belongs to the peptidase S8 family.</text>
</comment>
<dbReference type="AlphaFoldDB" id="A0A0W0ZLY7"/>
<dbReference type="PANTHER" id="PTHR43806:SF11">
    <property type="entry name" value="CEREVISIN-RELATED"/>
    <property type="match status" value="1"/>
</dbReference>
<evidence type="ECO:0000256" key="5">
    <source>
        <dbReference type="PROSITE-ProRule" id="PRU01240"/>
    </source>
</evidence>
<organism evidence="8 9">
    <name type="scientific">Legionella santicrucis</name>
    <dbReference type="NCBI Taxonomy" id="45074"/>
    <lineage>
        <taxon>Bacteria</taxon>
        <taxon>Pseudomonadati</taxon>
        <taxon>Pseudomonadota</taxon>
        <taxon>Gammaproteobacteria</taxon>
        <taxon>Legionellales</taxon>
        <taxon>Legionellaceae</taxon>
        <taxon>Legionella</taxon>
    </lineage>
</organism>
<dbReference type="CDD" id="cd04847">
    <property type="entry name" value="Peptidases_S8_Subtilisin_like_2"/>
    <property type="match status" value="1"/>
</dbReference>
<dbReference type="PROSITE" id="PS51892">
    <property type="entry name" value="SUBTILASE"/>
    <property type="match status" value="1"/>
</dbReference>
<dbReference type="SUPFAM" id="SSF52743">
    <property type="entry name" value="Subtilisin-like"/>
    <property type="match status" value="1"/>
</dbReference>
<evidence type="ECO:0000256" key="3">
    <source>
        <dbReference type="ARBA" id="ARBA00022801"/>
    </source>
</evidence>
<evidence type="ECO:0000259" key="7">
    <source>
        <dbReference type="Pfam" id="PF00082"/>
    </source>
</evidence>
<feature type="active site" description="Charge relay system" evidence="5">
    <location>
        <position position="539"/>
    </location>
</feature>
<feature type="domain" description="Peptidase S8/S53" evidence="7">
    <location>
        <begin position="256"/>
        <end position="608"/>
    </location>
</feature>
<dbReference type="InterPro" id="IPR000209">
    <property type="entry name" value="Peptidase_S8/S53_dom"/>
</dbReference>
<feature type="compositionally biased region" description="Polar residues" evidence="6">
    <location>
        <begin position="709"/>
        <end position="721"/>
    </location>
</feature>
<dbReference type="RefSeq" id="WP_058512601.1">
    <property type="nucleotide sequence ID" value="NZ_CAAAIH010000040.1"/>
</dbReference>
<protein>
    <submittedName>
        <fullName evidence="8">Subtilase family protein</fullName>
    </submittedName>
</protein>
<dbReference type="InterPro" id="IPR034074">
    <property type="entry name" value="Y4bN_pept_dom"/>
</dbReference>
<dbReference type="GO" id="GO:0006508">
    <property type="term" value="P:proteolysis"/>
    <property type="evidence" value="ECO:0007669"/>
    <property type="project" value="UniProtKB-KW"/>
</dbReference>
<dbReference type="PATRIC" id="fig|45074.5.peg.117"/>
<feature type="active site" description="Charge relay system" evidence="5">
    <location>
        <position position="261"/>
    </location>
</feature>
<dbReference type="Proteomes" id="UP000054703">
    <property type="component" value="Unassembled WGS sequence"/>
</dbReference>
<dbReference type="EMBL" id="LNYU01000003">
    <property type="protein sequence ID" value="KTD70026.1"/>
    <property type="molecule type" value="Genomic_DNA"/>
</dbReference>
<evidence type="ECO:0000256" key="1">
    <source>
        <dbReference type="ARBA" id="ARBA00011073"/>
    </source>
</evidence>
<name>A0A0W0ZLY7_9GAMM</name>
<evidence type="ECO:0000256" key="6">
    <source>
        <dbReference type="SAM" id="MobiDB-lite"/>
    </source>
</evidence>
<evidence type="ECO:0000256" key="4">
    <source>
        <dbReference type="ARBA" id="ARBA00022825"/>
    </source>
</evidence>
<dbReference type="InterPro" id="IPR036852">
    <property type="entry name" value="Peptidase_S8/S53_dom_sf"/>
</dbReference>
<feature type="active site" description="Charge relay system" evidence="5">
    <location>
        <position position="293"/>
    </location>
</feature>
<dbReference type="GO" id="GO:0004252">
    <property type="term" value="F:serine-type endopeptidase activity"/>
    <property type="evidence" value="ECO:0007669"/>
    <property type="project" value="UniProtKB-UniRule"/>
</dbReference>
<keyword evidence="3 5" id="KW-0378">Hydrolase</keyword>
<dbReference type="InterPro" id="IPR015500">
    <property type="entry name" value="Peptidase_S8_subtilisin-rel"/>
</dbReference>
<proteinExistence type="inferred from homology"/>
<dbReference type="InterPro" id="IPR050131">
    <property type="entry name" value="Peptidase_S8_subtilisin-like"/>
</dbReference>
<dbReference type="OrthoDB" id="9768989at2"/>